<protein>
    <recommendedName>
        <fullName evidence="3">F-box domain-containing protein</fullName>
    </recommendedName>
</protein>
<dbReference type="EMBL" id="KL197715">
    <property type="protein sequence ID" value="KDQ59882.1"/>
    <property type="molecule type" value="Genomic_DNA"/>
</dbReference>
<name>A0A067Q8Q1_9AGAM</name>
<dbReference type="AlphaFoldDB" id="A0A067Q8Q1"/>
<dbReference type="OrthoDB" id="2125396at2759"/>
<evidence type="ECO:0000313" key="2">
    <source>
        <dbReference type="Proteomes" id="UP000027265"/>
    </source>
</evidence>
<proteinExistence type="predicted"/>
<accession>A0A067Q8Q1</accession>
<dbReference type="Gene3D" id="3.80.10.10">
    <property type="entry name" value="Ribonuclease Inhibitor"/>
    <property type="match status" value="1"/>
</dbReference>
<dbReference type="HOGENOM" id="CLU_616858_0_0_1"/>
<evidence type="ECO:0000313" key="1">
    <source>
        <dbReference type="EMBL" id="KDQ59882.1"/>
    </source>
</evidence>
<organism evidence="1 2">
    <name type="scientific">Jaapia argillacea MUCL 33604</name>
    <dbReference type="NCBI Taxonomy" id="933084"/>
    <lineage>
        <taxon>Eukaryota</taxon>
        <taxon>Fungi</taxon>
        <taxon>Dikarya</taxon>
        <taxon>Basidiomycota</taxon>
        <taxon>Agaricomycotina</taxon>
        <taxon>Agaricomycetes</taxon>
        <taxon>Agaricomycetidae</taxon>
        <taxon>Jaapiales</taxon>
        <taxon>Jaapiaceae</taxon>
        <taxon>Jaapia</taxon>
    </lineage>
</organism>
<dbReference type="InParanoid" id="A0A067Q8Q1"/>
<dbReference type="Proteomes" id="UP000027265">
    <property type="component" value="Unassembled WGS sequence"/>
</dbReference>
<gene>
    <name evidence="1" type="ORF">JAAARDRAFT_56810</name>
</gene>
<dbReference type="InterPro" id="IPR032675">
    <property type="entry name" value="LRR_dom_sf"/>
</dbReference>
<reference evidence="2" key="1">
    <citation type="journal article" date="2014" name="Proc. Natl. Acad. Sci. U.S.A.">
        <title>Extensive sampling of basidiomycete genomes demonstrates inadequacy of the white-rot/brown-rot paradigm for wood decay fungi.</title>
        <authorList>
            <person name="Riley R."/>
            <person name="Salamov A.A."/>
            <person name="Brown D.W."/>
            <person name="Nagy L.G."/>
            <person name="Floudas D."/>
            <person name="Held B.W."/>
            <person name="Levasseur A."/>
            <person name="Lombard V."/>
            <person name="Morin E."/>
            <person name="Otillar R."/>
            <person name="Lindquist E.A."/>
            <person name="Sun H."/>
            <person name="LaButti K.M."/>
            <person name="Schmutz J."/>
            <person name="Jabbour D."/>
            <person name="Luo H."/>
            <person name="Baker S.E."/>
            <person name="Pisabarro A.G."/>
            <person name="Walton J.D."/>
            <person name="Blanchette R.A."/>
            <person name="Henrissat B."/>
            <person name="Martin F."/>
            <person name="Cullen D."/>
            <person name="Hibbett D.S."/>
            <person name="Grigoriev I.V."/>
        </authorList>
    </citation>
    <scope>NUCLEOTIDE SEQUENCE [LARGE SCALE GENOMIC DNA]</scope>
    <source>
        <strain evidence="2">MUCL 33604</strain>
    </source>
</reference>
<dbReference type="SUPFAM" id="SSF52047">
    <property type="entry name" value="RNI-like"/>
    <property type="match status" value="1"/>
</dbReference>
<keyword evidence="2" id="KW-1185">Reference proteome</keyword>
<evidence type="ECO:0008006" key="3">
    <source>
        <dbReference type="Google" id="ProtNLM"/>
    </source>
</evidence>
<sequence>MLKVVNKKLHALSYRTRCKSKSKTTRCPIPPPETLSLIIHYLSTWDPTQTDAIPYESDELQGQILILRSFLPTQRNLHSACLVSKLWYSCTIEHLYSKPLLASDRSLALFARTIGGEDGVQLRRLVRSVSTVGVLGFCGVPSVLERVVYRGRTKCRVNAAKNLDTTLEACERLEAVGIQIGYANPTDLHRLTKPLLLNPNHLANLRRLALCCGHANLDSLRLPLTLPRLEELSLERFELGSSFVWPDMPGLVRLRIARCSITRAESVLPLNIPSLLHIELVNSYSFKQNQVHDLYHYASQLESLILIGPWWNNRATSLDFGRFERLRELVMDPHIVDHVHGVFVPDLEALPGCLERLCILRRKARAPHLNVGGTEAVLRDGLIGLLRGEGREAFKEVYVEGDLGVWAGVVDELFELCRKKGVKHRLLLSDSKHKYSNSSSARVTRREEGWWWWSPLGPFGLLRCSPTSLRA</sequence>